<dbReference type="Pfam" id="PF01220">
    <property type="entry name" value="DHquinase_II"/>
    <property type="match status" value="1"/>
</dbReference>
<dbReference type="SUPFAM" id="SSF52304">
    <property type="entry name" value="Type II 3-dehydroquinate dehydratase"/>
    <property type="match status" value="1"/>
</dbReference>
<feature type="active site" description="Proton acceptor" evidence="8 9">
    <location>
        <position position="22"/>
    </location>
</feature>
<accession>A0A2N0VHJ9</accession>
<dbReference type="RefSeq" id="WP_101073217.1">
    <property type="nucleotide sequence ID" value="NZ_PISP01000002.1"/>
</dbReference>
<evidence type="ECO:0000313" key="12">
    <source>
        <dbReference type="EMBL" id="PKD43676.1"/>
    </source>
</evidence>
<dbReference type="OrthoDB" id="9790793at2"/>
<dbReference type="CDD" id="cd00466">
    <property type="entry name" value="DHQase_II"/>
    <property type="match status" value="1"/>
</dbReference>
<keyword evidence="8" id="KW-0028">Amino-acid biosynthesis</keyword>
<gene>
    <name evidence="8 12" type="primary">aroQ</name>
    <name evidence="12" type="ORF">CWD77_08925</name>
</gene>
<feature type="site" description="Transition state stabilizer" evidence="8 11">
    <location>
        <position position="17"/>
    </location>
</feature>
<feature type="binding site" evidence="8 10">
    <location>
        <position position="85"/>
    </location>
    <ligand>
        <name>substrate</name>
    </ligand>
</feature>
<evidence type="ECO:0000313" key="13">
    <source>
        <dbReference type="Proteomes" id="UP000233398"/>
    </source>
</evidence>
<feature type="binding site" evidence="8 10">
    <location>
        <position position="109"/>
    </location>
    <ligand>
        <name>substrate</name>
    </ligand>
</feature>
<dbReference type="GO" id="GO:0009423">
    <property type="term" value="P:chorismate biosynthetic process"/>
    <property type="evidence" value="ECO:0007669"/>
    <property type="project" value="UniProtKB-UniRule"/>
</dbReference>
<dbReference type="GO" id="GO:0019631">
    <property type="term" value="P:quinate catabolic process"/>
    <property type="evidence" value="ECO:0007669"/>
    <property type="project" value="TreeGrafter"/>
</dbReference>
<comment type="subunit">
    <text evidence="5 8">Homododecamer.</text>
</comment>
<evidence type="ECO:0000256" key="5">
    <source>
        <dbReference type="ARBA" id="ARBA00011193"/>
    </source>
</evidence>
<evidence type="ECO:0000256" key="4">
    <source>
        <dbReference type="ARBA" id="ARBA00011037"/>
    </source>
</evidence>
<reference evidence="12 13" key="1">
    <citation type="submission" date="2017-11" db="EMBL/GenBank/DDBJ databases">
        <title>Rhodohalobacter 15182 sp. nov., isolated from a salt lake.</title>
        <authorList>
            <person name="Han S."/>
        </authorList>
    </citation>
    <scope>NUCLEOTIDE SEQUENCE [LARGE SCALE GENOMIC DNA]</scope>
    <source>
        <strain evidence="12 13">15182</strain>
    </source>
</reference>
<dbReference type="PANTHER" id="PTHR21272">
    <property type="entry name" value="CATABOLIC 3-DEHYDROQUINASE"/>
    <property type="match status" value="1"/>
</dbReference>
<dbReference type="NCBIfam" id="NF003806">
    <property type="entry name" value="PRK05395.1-3"/>
    <property type="match status" value="1"/>
</dbReference>
<feature type="binding site" evidence="8 10">
    <location>
        <position position="78"/>
    </location>
    <ligand>
        <name>substrate</name>
    </ligand>
</feature>
<dbReference type="Proteomes" id="UP000233398">
    <property type="component" value="Unassembled WGS sequence"/>
</dbReference>
<comment type="similarity">
    <text evidence="4 8">Belongs to the type-II 3-dehydroquinase family.</text>
</comment>
<dbReference type="GO" id="GO:0003855">
    <property type="term" value="F:3-dehydroquinate dehydratase activity"/>
    <property type="evidence" value="ECO:0007669"/>
    <property type="project" value="UniProtKB-UniRule"/>
</dbReference>
<evidence type="ECO:0000256" key="8">
    <source>
        <dbReference type="HAMAP-Rule" id="MF_00169"/>
    </source>
</evidence>
<evidence type="ECO:0000256" key="6">
    <source>
        <dbReference type="ARBA" id="ARBA00012060"/>
    </source>
</evidence>
<comment type="pathway">
    <text evidence="3 8">Metabolic intermediate biosynthesis; chorismate biosynthesis; chorismate from D-erythrose 4-phosphate and phosphoenolpyruvate: step 3/7.</text>
</comment>
<comment type="function">
    <text evidence="2 8">Catalyzes a trans-dehydration via an enolate intermediate.</text>
</comment>
<dbReference type="NCBIfam" id="NF003807">
    <property type="entry name" value="PRK05395.1-4"/>
    <property type="match status" value="1"/>
</dbReference>
<dbReference type="GO" id="GO:0008652">
    <property type="term" value="P:amino acid biosynthetic process"/>
    <property type="evidence" value="ECO:0007669"/>
    <property type="project" value="UniProtKB-KW"/>
</dbReference>
<keyword evidence="7 8" id="KW-0456">Lyase</keyword>
<sequence length="144" mass="15860">MKILVLNGPNLNMLGKRDPEVYGSETLTDIEENLQGEYPNVDFEFLQSNHEGELIDAIQKARDGSVDALIANWGGFTHSSVAIHDALELLEIPKVEVHLSNIHAREEFRERSITGKAMNGIITGFGSISYTLGVEAALKILANR</sequence>
<dbReference type="InterPro" id="IPR001874">
    <property type="entry name" value="DHquinase_II"/>
</dbReference>
<dbReference type="UniPathway" id="UPA00053">
    <property type="reaction ID" value="UER00086"/>
</dbReference>
<name>A0A2N0VHJ9_9BACT</name>
<proteinExistence type="inferred from homology"/>
<dbReference type="EC" id="4.2.1.10" evidence="6 8"/>
<protein>
    <recommendedName>
        <fullName evidence="6 8">3-dehydroquinate dehydratase</fullName>
        <shortName evidence="8">3-dehydroquinase</shortName>
        <ecNumber evidence="6 8">4.2.1.10</ecNumber>
    </recommendedName>
    <alternativeName>
        <fullName evidence="8">Type II DHQase</fullName>
    </alternativeName>
</protein>
<dbReference type="EMBL" id="PISP01000002">
    <property type="protein sequence ID" value="PKD43676.1"/>
    <property type="molecule type" value="Genomic_DNA"/>
</dbReference>
<comment type="caution">
    <text evidence="12">The sequence shown here is derived from an EMBL/GenBank/DDBJ whole genome shotgun (WGS) entry which is preliminary data.</text>
</comment>
<dbReference type="HAMAP" id="MF_00169">
    <property type="entry name" value="AroQ"/>
    <property type="match status" value="1"/>
</dbReference>
<keyword evidence="13" id="KW-1185">Reference proteome</keyword>
<dbReference type="NCBIfam" id="TIGR01088">
    <property type="entry name" value="aroQ"/>
    <property type="match status" value="1"/>
</dbReference>
<dbReference type="InterPro" id="IPR018509">
    <property type="entry name" value="DHquinase_II_CS"/>
</dbReference>
<dbReference type="Gene3D" id="3.40.50.9100">
    <property type="entry name" value="Dehydroquinase, class II"/>
    <property type="match status" value="1"/>
</dbReference>
<evidence type="ECO:0000256" key="9">
    <source>
        <dbReference type="PIRSR" id="PIRSR001399-1"/>
    </source>
</evidence>
<evidence type="ECO:0000256" key="2">
    <source>
        <dbReference type="ARBA" id="ARBA00003924"/>
    </source>
</evidence>
<organism evidence="12 13">
    <name type="scientific">Rhodohalobacter barkolensis</name>
    <dbReference type="NCBI Taxonomy" id="2053187"/>
    <lineage>
        <taxon>Bacteria</taxon>
        <taxon>Pseudomonadati</taxon>
        <taxon>Balneolota</taxon>
        <taxon>Balneolia</taxon>
        <taxon>Balneolales</taxon>
        <taxon>Balneolaceae</taxon>
        <taxon>Rhodohalobacter</taxon>
    </lineage>
</organism>
<dbReference type="GO" id="GO:0009073">
    <property type="term" value="P:aromatic amino acid family biosynthetic process"/>
    <property type="evidence" value="ECO:0007669"/>
    <property type="project" value="UniProtKB-KW"/>
</dbReference>
<evidence type="ECO:0000256" key="11">
    <source>
        <dbReference type="PIRSR" id="PIRSR001399-3"/>
    </source>
</evidence>
<dbReference type="AlphaFoldDB" id="A0A2N0VHJ9"/>
<evidence type="ECO:0000256" key="3">
    <source>
        <dbReference type="ARBA" id="ARBA00004902"/>
    </source>
</evidence>
<evidence type="ECO:0000256" key="1">
    <source>
        <dbReference type="ARBA" id="ARBA00001864"/>
    </source>
</evidence>
<dbReference type="PANTHER" id="PTHR21272:SF3">
    <property type="entry name" value="CATABOLIC 3-DEHYDROQUINASE"/>
    <property type="match status" value="1"/>
</dbReference>
<dbReference type="PIRSF" id="PIRSF001399">
    <property type="entry name" value="DHquinase_II"/>
    <property type="match status" value="1"/>
</dbReference>
<feature type="active site" description="Proton donor" evidence="8 9">
    <location>
        <position position="98"/>
    </location>
</feature>
<keyword evidence="8" id="KW-0057">Aromatic amino acid biosynthesis</keyword>
<feature type="binding site" evidence="8 10">
    <location>
        <begin position="99"/>
        <end position="100"/>
    </location>
    <ligand>
        <name>substrate</name>
    </ligand>
</feature>
<feature type="binding site" evidence="8 10">
    <location>
        <position position="72"/>
    </location>
    <ligand>
        <name>substrate</name>
    </ligand>
</feature>
<dbReference type="NCBIfam" id="NF003805">
    <property type="entry name" value="PRK05395.1-2"/>
    <property type="match status" value="1"/>
</dbReference>
<comment type="catalytic activity">
    <reaction evidence="1 8">
        <text>3-dehydroquinate = 3-dehydroshikimate + H2O</text>
        <dbReference type="Rhea" id="RHEA:21096"/>
        <dbReference type="ChEBI" id="CHEBI:15377"/>
        <dbReference type="ChEBI" id="CHEBI:16630"/>
        <dbReference type="ChEBI" id="CHEBI:32364"/>
        <dbReference type="EC" id="4.2.1.10"/>
    </reaction>
</comment>
<dbReference type="InterPro" id="IPR036441">
    <property type="entry name" value="DHquinase_II_sf"/>
</dbReference>
<evidence type="ECO:0000256" key="10">
    <source>
        <dbReference type="PIRSR" id="PIRSR001399-2"/>
    </source>
</evidence>
<dbReference type="PROSITE" id="PS01029">
    <property type="entry name" value="DEHYDROQUINASE_II"/>
    <property type="match status" value="1"/>
</dbReference>
<evidence type="ECO:0000256" key="7">
    <source>
        <dbReference type="ARBA" id="ARBA00023239"/>
    </source>
</evidence>